<keyword evidence="2" id="KW-1185">Reference proteome</keyword>
<sequence length="1014" mass="111318">MSHNVKLNFQPLPNLPYVQGYPGIIGSPYRKPPAVQGLLEVRVGKDQIKAKQIQIEFIQVEHLPGSTQVVASPIGSPINVWSASNGAEWEYATNADYKFYIPLPLNLPGSVELKQKGGAIRYELQANFYHKPKSGLLRKENTPITQVIKPIYIGKMELLAAWPIYNIPEVRQTVFEEMELIVSRPYTAFGPGDRIEVHARLRSSRPKPLKVRALVLTLHEILTVRLPVAKGAKPNAINRGKVVHENKININEKIARSEEIQRTIPLIVPPGLVSNTVRNGRAIELQYELSLKAVMEGMGDPKIEHMTCIIGIVPRARAHDIVKYANASLQMNRNSYYGNPHYANPSTVDLTPIRSRPQSSFVSRPLSADASSLYSRGQSQSEISSLRDPRAEYFPGPRSNERPQSYATFGQSSNEFLNPPVDPRRMTYLGPGGYQPAQTTRSSSSVDRPEGPIRVDSYNSQVESTRSREAQELLPALVTAKGRLSTDSKSVYTPSSPRPMSFVHTDAGRVMLSDTGQPVAGSTYGTENAAASSADQSRWAAAETEKQKLYIDARRRAALTQLAGGGELISMGLDEPPAEQPPSYSARDPVNPEESSSTATTVTSPGTRNTDEMPGAAYTFAPQQDARRDLITLPDPSTGVGLGIHPAQNLSRGIELRASSSQGHHSTGIDEKERMRLFFEQRDRQDISSRPSASSLGHASVNSSVMAAPPSTADGARSGDFLSAENEKDMMRRRYEAATRAVSYSNTGSVSSRDSFLDHSTAQSPTSSAHDHSHSSHVAYHTTQSDSQLRNGFDQVVNATASLRVETDPVPSHFHHFTAEEEKNSMRRRYEEAIAATATEASPSSTGTVSGPSRQTRMLPSSQASPSEGEYTAPDNAFGNGPSFNRESGYLTATQEKEQMRRRYENAMQATHDAHRSRSPASEADDCGHLTQPRVERQNITPPPLPAKPPELEQYKAILASPTQEMANLMYINSGMVPYPMMYPGGVPGMPGMMDYSQMMNGYYPQRGGPYQTQ</sequence>
<dbReference type="EMBL" id="JASBWT010000001">
    <property type="protein sequence ID" value="KAJ9108839.1"/>
    <property type="molecule type" value="Genomic_DNA"/>
</dbReference>
<evidence type="ECO:0000313" key="1">
    <source>
        <dbReference type="EMBL" id="KAJ9108839.1"/>
    </source>
</evidence>
<protein>
    <submittedName>
        <fullName evidence="1">Uncharacterized protein</fullName>
    </submittedName>
</protein>
<organism evidence="1 2">
    <name type="scientific">Naganishia friedmannii</name>
    <dbReference type="NCBI Taxonomy" id="89922"/>
    <lineage>
        <taxon>Eukaryota</taxon>
        <taxon>Fungi</taxon>
        <taxon>Dikarya</taxon>
        <taxon>Basidiomycota</taxon>
        <taxon>Agaricomycotina</taxon>
        <taxon>Tremellomycetes</taxon>
        <taxon>Filobasidiales</taxon>
        <taxon>Filobasidiaceae</taxon>
        <taxon>Naganishia</taxon>
    </lineage>
</organism>
<gene>
    <name evidence="1" type="ORF">QFC21_000159</name>
</gene>
<comment type="caution">
    <text evidence="1">The sequence shown here is derived from an EMBL/GenBank/DDBJ whole genome shotgun (WGS) entry which is preliminary data.</text>
</comment>
<reference evidence="1" key="1">
    <citation type="submission" date="2023-04" db="EMBL/GenBank/DDBJ databases">
        <title>Draft Genome sequencing of Naganishia species isolated from polar environments using Oxford Nanopore Technology.</title>
        <authorList>
            <person name="Leo P."/>
            <person name="Venkateswaran K."/>
        </authorList>
    </citation>
    <scope>NUCLEOTIDE SEQUENCE</scope>
    <source>
        <strain evidence="1">MNA-CCFEE 5423</strain>
    </source>
</reference>
<evidence type="ECO:0000313" key="2">
    <source>
        <dbReference type="Proteomes" id="UP001227268"/>
    </source>
</evidence>
<name>A0ACC2WCC9_9TREE</name>
<accession>A0ACC2WCC9</accession>
<dbReference type="Proteomes" id="UP001227268">
    <property type="component" value="Unassembled WGS sequence"/>
</dbReference>
<proteinExistence type="predicted"/>